<keyword evidence="5 7" id="KW-1133">Transmembrane helix</keyword>
<dbReference type="AlphaFoldDB" id="A0A1H5CRN8"/>
<feature type="domain" description="ABC transmembrane type-1" evidence="8">
    <location>
        <begin position="68"/>
        <end position="259"/>
    </location>
</feature>
<protein>
    <submittedName>
        <fullName evidence="9">Carbohydrate ABC transporter membrane protein 2, CUT1 family</fullName>
    </submittedName>
</protein>
<comment type="similarity">
    <text evidence="7">Belongs to the binding-protein-dependent transport system permease family.</text>
</comment>
<name>A0A1H5CRN8_9ACTN</name>
<evidence type="ECO:0000256" key="3">
    <source>
        <dbReference type="ARBA" id="ARBA00022475"/>
    </source>
</evidence>
<dbReference type="PANTHER" id="PTHR43744:SF12">
    <property type="entry name" value="ABC TRANSPORTER PERMEASE PROTEIN MG189-RELATED"/>
    <property type="match status" value="1"/>
</dbReference>
<keyword evidence="3" id="KW-1003">Cell membrane</keyword>
<evidence type="ECO:0000256" key="2">
    <source>
        <dbReference type="ARBA" id="ARBA00022448"/>
    </source>
</evidence>
<dbReference type="CDD" id="cd06261">
    <property type="entry name" value="TM_PBP2"/>
    <property type="match status" value="1"/>
</dbReference>
<dbReference type="EMBL" id="FNUC01000001">
    <property type="protein sequence ID" value="SED69359.1"/>
    <property type="molecule type" value="Genomic_DNA"/>
</dbReference>
<feature type="transmembrane region" description="Helical" evidence="7">
    <location>
        <begin position="137"/>
        <end position="159"/>
    </location>
</feature>
<feature type="transmembrane region" description="Helical" evidence="7">
    <location>
        <begin position="239"/>
        <end position="259"/>
    </location>
</feature>
<dbReference type="Gene3D" id="1.10.3720.10">
    <property type="entry name" value="MetI-like"/>
    <property type="match status" value="1"/>
</dbReference>
<comment type="subcellular location">
    <subcellularLocation>
        <location evidence="1 7">Cell membrane</location>
        <topology evidence="1 7">Multi-pass membrane protein</topology>
    </subcellularLocation>
</comment>
<evidence type="ECO:0000256" key="1">
    <source>
        <dbReference type="ARBA" id="ARBA00004651"/>
    </source>
</evidence>
<feature type="transmembrane region" description="Helical" evidence="7">
    <location>
        <begin position="12"/>
        <end position="30"/>
    </location>
</feature>
<keyword evidence="10" id="KW-1185">Reference proteome</keyword>
<feature type="transmembrane region" description="Helical" evidence="7">
    <location>
        <begin position="180"/>
        <end position="202"/>
    </location>
</feature>
<dbReference type="PROSITE" id="PS50928">
    <property type="entry name" value="ABC_TM1"/>
    <property type="match status" value="1"/>
</dbReference>
<dbReference type="SUPFAM" id="SSF161098">
    <property type="entry name" value="MetI-like"/>
    <property type="match status" value="1"/>
</dbReference>
<keyword evidence="2 7" id="KW-0813">Transport</keyword>
<feature type="transmembrane region" description="Helical" evidence="7">
    <location>
        <begin position="73"/>
        <end position="96"/>
    </location>
</feature>
<proteinExistence type="inferred from homology"/>
<dbReference type="InterPro" id="IPR035906">
    <property type="entry name" value="MetI-like_sf"/>
</dbReference>
<dbReference type="GO" id="GO:0055085">
    <property type="term" value="P:transmembrane transport"/>
    <property type="evidence" value="ECO:0007669"/>
    <property type="project" value="InterPro"/>
</dbReference>
<evidence type="ECO:0000313" key="9">
    <source>
        <dbReference type="EMBL" id="SED69359.1"/>
    </source>
</evidence>
<evidence type="ECO:0000256" key="4">
    <source>
        <dbReference type="ARBA" id="ARBA00022692"/>
    </source>
</evidence>
<accession>A0A1H5CRN8</accession>
<organism evidence="9 10">
    <name type="scientific">Jiangella alba</name>
    <dbReference type="NCBI Taxonomy" id="561176"/>
    <lineage>
        <taxon>Bacteria</taxon>
        <taxon>Bacillati</taxon>
        <taxon>Actinomycetota</taxon>
        <taxon>Actinomycetes</taxon>
        <taxon>Jiangellales</taxon>
        <taxon>Jiangellaceae</taxon>
        <taxon>Jiangella</taxon>
    </lineage>
</organism>
<gene>
    <name evidence="9" type="ORF">SAMN04488561_0280</name>
</gene>
<evidence type="ECO:0000256" key="7">
    <source>
        <dbReference type="RuleBase" id="RU363032"/>
    </source>
</evidence>
<evidence type="ECO:0000256" key="5">
    <source>
        <dbReference type="ARBA" id="ARBA00022989"/>
    </source>
</evidence>
<dbReference type="STRING" id="561176.SAMN04488561_0280"/>
<reference evidence="10" key="1">
    <citation type="submission" date="2016-10" db="EMBL/GenBank/DDBJ databases">
        <authorList>
            <person name="Varghese N."/>
            <person name="Submissions S."/>
        </authorList>
    </citation>
    <scope>NUCLEOTIDE SEQUENCE [LARGE SCALE GENOMIC DNA]</scope>
    <source>
        <strain evidence="10">DSM 45237</strain>
    </source>
</reference>
<dbReference type="InterPro" id="IPR000515">
    <property type="entry name" value="MetI-like"/>
</dbReference>
<dbReference type="PANTHER" id="PTHR43744">
    <property type="entry name" value="ABC TRANSPORTER PERMEASE PROTEIN MG189-RELATED-RELATED"/>
    <property type="match status" value="1"/>
</dbReference>
<feature type="transmembrane region" description="Helical" evidence="7">
    <location>
        <begin position="103"/>
        <end position="125"/>
    </location>
</feature>
<dbReference type="Proteomes" id="UP000181980">
    <property type="component" value="Unassembled WGS sequence"/>
</dbReference>
<keyword evidence="6 7" id="KW-0472">Membrane</keyword>
<evidence type="ECO:0000256" key="6">
    <source>
        <dbReference type="ARBA" id="ARBA00023136"/>
    </source>
</evidence>
<dbReference type="GO" id="GO:0005886">
    <property type="term" value="C:plasma membrane"/>
    <property type="evidence" value="ECO:0007669"/>
    <property type="project" value="UniProtKB-SubCell"/>
</dbReference>
<evidence type="ECO:0000259" key="8">
    <source>
        <dbReference type="PROSITE" id="PS50928"/>
    </source>
</evidence>
<dbReference type="Pfam" id="PF00528">
    <property type="entry name" value="BPD_transp_1"/>
    <property type="match status" value="1"/>
</dbReference>
<keyword evidence="4 7" id="KW-0812">Transmembrane</keyword>
<evidence type="ECO:0000313" key="10">
    <source>
        <dbReference type="Proteomes" id="UP000181980"/>
    </source>
</evidence>
<sequence>MNHTLQRMSAHTALVVMTLVSVVPLLWIWLQSLRTSTATAADPFGLEWPLRFANYVTAWNAGRFSDYLVNSTVVAAGTVALVVALAFPAAYALALLDLRWADATFLLFLLGLMIPIWSIVIPLFYQLRSLGLVNTLAGAILIEATLGLPFAIFLLRANLRALPRELIEAGRIDGAGDLRLMWSIVRPLAVPALGAIVVFQFMTSWNELVVPLFFLQTDDVRTLPIGLTFFQGRFTTDTAVLAAGTTIASLPVVIVYLLFNRQFVNGLTAGATK</sequence>